<feature type="domain" description="Malonyl-CoA:ACP transacylase (MAT)" evidence="5">
    <location>
        <begin position="26"/>
        <end position="315"/>
    </location>
</feature>
<evidence type="ECO:0000256" key="3">
    <source>
        <dbReference type="ARBA" id="ARBA00023315"/>
    </source>
</evidence>
<dbReference type="FunFam" id="3.30.70.250:FF:000001">
    <property type="entry name" value="Malonyl CoA-acyl carrier protein transacylase"/>
    <property type="match status" value="1"/>
</dbReference>
<evidence type="ECO:0000313" key="9">
    <source>
        <dbReference type="EMBL" id="CAB4636343.1"/>
    </source>
</evidence>
<evidence type="ECO:0000313" key="11">
    <source>
        <dbReference type="EMBL" id="CAB4794649.1"/>
    </source>
</evidence>
<dbReference type="GO" id="GO:0006633">
    <property type="term" value="P:fatty acid biosynthetic process"/>
    <property type="evidence" value="ECO:0007669"/>
    <property type="project" value="TreeGrafter"/>
</dbReference>
<reference evidence="6" key="1">
    <citation type="submission" date="2020-05" db="EMBL/GenBank/DDBJ databases">
        <authorList>
            <person name="Chiriac C."/>
            <person name="Salcher M."/>
            <person name="Ghai R."/>
            <person name="Kavagutti S V."/>
        </authorList>
    </citation>
    <scope>NUCLEOTIDE SEQUENCE</scope>
</reference>
<dbReference type="EMBL" id="CAFBRD010000194">
    <property type="protein sequence ID" value="CAB5078884.1"/>
    <property type="molecule type" value="Genomic_DNA"/>
</dbReference>
<dbReference type="NCBIfam" id="TIGR00128">
    <property type="entry name" value="fabD"/>
    <property type="match status" value="1"/>
</dbReference>
<dbReference type="EMBL" id="CAESAL010000002">
    <property type="protein sequence ID" value="CAB4330364.1"/>
    <property type="molecule type" value="Genomic_DNA"/>
</dbReference>
<evidence type="ECO:0000313" key="10">
    <source>
        <dbReference type="EMBL" id="CAB4698463.1"/>
    </source>
</evidence>
<dbReference type="InterPro" id="IPR016036">
    <property type="entry name" value="Malonyl_transacylase_ACP-bd"/>
</dbReference>
<dbReference type="SMART" id="SM00827">
    <property type="entry name" value="PKS_AT"/>
    <property type="match status" value="1"/>
</dbReference>
<dbReference type="InterPro" id="IPR004410">
    <property type="entry name" value="Malonyl_CoA-ACP_transAc_FabD"/>
</dbReference>
<dbReference type="InterPro" id="IPR016035">
    <property type="entry name" value="Acyl_Trfase/lysoPLipase"/>
</dbReference>
<dbReference type="AlphaFoldDB" id="A0A6J5YJX6"/>
<dbReference type="EMBL" id="CAFAAM010000017">
    <property type="protein sequence ID" value="CAB4794649.1"/>
    <property type="molecule type" value="Genomic_DNA"/>
</dbReference>
<dbReference type="InterPro" id="IPR014043">
    <property type="entry name" value="Acyl_transferase_dom"/>
</dbReference>
<dbReference type="PANTHER" id="PTHR42681">
    <property type="entry name" value="MALONYL-COA-ACYL CARRIER PROTEIN TRANSACYLASE, MITOCHONDRIAL"/>
    <property type="match status" value="1"/>
</dbReference>
<evidence type="ECO:0000313" key="15">
    <source>
        <dbReference type="EMBL" id="CAB5078884.1"/>
    </source>
</evidence>
<dbReference type="PANTHER" id="PTHR42681:SF1">
    <property type="entry name" value="MALONYL-COA-ACYL CARRIER PROTEIN TRANSACYLASE, MITOCHONDRIAL"/>
    <property type="match status" value="1"/>
</dbReference>
<dbReference type="Gene3D" id="3.30.70.250">
    <property type="entry name" value="Malonyl-CoA ACP transacylase, ACP-binding"/>
    <property type="match status" value="1"/>
</dbReference>
<dbReference type="EMBL" id="CAFBOK010000147">
    <property type="protein sequence ID" value="CAB4990014.1"/>
    <property type="molecule type" value="Genomic_DNA"/>
</dbReference>
<evidence type="ECO:0000256" key="1">
    <source>
        <dbReference type="ARBA" id="ARBA00013258"/>
    </source>
</evidence>
<organism evidence="6">
    <name type="scientific">freshwater metagenome</name>
    <dbReference type="NCBI Taxonomy" id="449393"/>
    <lineage>
        <taxon>unclassified sequences</taxon>
        <taxon>metagenomes</taxon>
        <taxon>ecological metagenomes</taxon>
    </lineage>
</organism>
<evidence type="ECO:0000313" key="7">
    <source>
        <dbReference type="EMBL" id="CAB4370902.1"/>
    </source>
</evidence>
<protein>
    <recommendedName>
        <fullName evidence="1">[acyl-carrier-protein] S-malonyltransferase</fullName>
        <ecNumber evidence="1">2.3.1.39</ecNumber>
    </recommendedName>
</protein>
<dbReference type="Gene3D" id="3.40.366.10">
    <property type="entry name" value="Malonyl-Coenzyme A Acyl Carrier Protein, domain 2"/>
    <property type="match status" value="1"/>
</dbReference>
<dbReference type="GO" id="GO:0005829">
    <property type="term" value="C:cytosol"/>
    <property type="evidence" value="ECO:0007669"/>
    <property type="project" value="TreeGrafter"/>
</dbReference>
<dbReference type="InterPro" id="IPR001227">
    <property type="entry name" value="Ac_transferase_dom_sf"/>
</dbReference>
<dbReference type="EMBL" id="CAFAAD010000102">
    <property type="protein sequence ID" value="CAB4797771.1"/>
    <property type="molecule type" value="Genomic_DNA"/>
</dbReference>
<dbReference type="EMBL" id="CAEUNJ010000014">
    <property type="protein sequence ID" value="CAB4370902.1"/>
    <property type="molecule type" value="Genomic_DNA"/>
</dbReference>
<accession>A0A6J5YJX6</accession>
<dbReference type="Pfam" id="PF00698">
    <property type="entry name" value="Acyl_transf_1"/>
    <property type="match status" value="1"/>
</dbReference>
<dbReference type="EMBL" id="CAEZVC010000165">
    <property type="protein sequence ID" value="CAB4636343.1"/>
    <property type="molecule type" value="Genomic_DNA"/>
</dbReference>
<dbReference type="EMBL" id="CAEZTY010000006">
    <property type="protein sequence ID" value="CAB4577817.1"/>
    <property type="molecule type" value="Genomic_DNA"/>
</dbReference>
<dbReference type="InterPro" id="IPR050858">
    <property type="entry name" value="Mal-CoA-ACP_Trans/PKS_FabD"/>
</dbReference>
<dbReference type="EC" id="2.3.1.39" evidence="1"/>
<evidence type="ECO:0000313" key="6">
    <source>
        <dbReference type="EMBL" id="CAB4330364.1"/>
    </source>
</evidence>
<comment type="catalytic activity">
    <reaction evidence="4">
        <text>holo-[ACP] + malonyl-CoA = malonyl-[ACP] + CoA</text>
        <dbReference type="Rhea" id="RHEA:41792"/>
        <dbReference type="Rhea" id="RHEA-COMP:9623"/>
        <dbReference type="Rhea" id="RHEA-COMP:9685"/>
        <dbReference type="ChEBI" id="CHEBI:57287"/>
        <dbReference type="ChEBI" id="CHEBI:57384"/>
        <dbReference type="ChEBI" id="CHEBI:64479"/>
        <dbReference type="ChEBI" id="CHEBI:78449"/>
        <dbReference type="EC" id="2.3.1.39"/>
    </reaction>
</comment>
<dbReference type="SUPFAM" id="SSF55048">
    <property type="entry name" value="Probable ACP-binding domain of malonyl-CoA ACP transacylase"/>
    <property type="match status" value="1"/>
</dbReference>
<name>A0A6J5YJX6_9ZZZZ</name>
<dbReference type="SUPFAM" id="SSF52151">
    <property type="entry name" value="FabD/lysophospholipase-like"/>
    <property type="match status" value="1"/>
</dbReference>
<dbReference type="EMBL" id="CAFBNJ010000082">
    <property type="protein sequence ID" value="CAB4960012.1"/>
    <property type="molecule type" value="Genomic_DNA"/>
</dbReference>
<evidence type="ECO:0000256" key="2">
    <source>
        <dbReference type="ARBA" id="ARBA00022679"/>
    </source>
</evidence>
<dbReference type="EMBL" id="CAEZXY010000009">
    <property type="protein sequence ID" value="CAB4698463.1"/>
    <property type="molecule type" value="Genomic_DNA"/>
</dbReference>
<evidence type="ECO:0000313" key="8">
    <source>
        <dbReference type="EMBL" id="CAB4577817.1"/>
    </source>
</evidence>
<evidence type="ECO:0000259" key="5">
    <source>
        <dbReference type="SMART" id="SM00827"/>
    </source>
</evidence>
<keyword evidence="3" id="KW-0012">Acyltransferase</keyword>
<keyword evidence="2" id="KW-0808">Transferase</keyword>
<sequence length="410" mass="42879">MTASGSEHYRTVPPAKAATATMIVFTFPGQGSQKPGMGDAWRDHPSWELVAEASSVLGRDLEHLLLHTEAEELTRTDNAQLSTFLTSLIVLDAVERLGVEPAAAAGHSLGEYTALVASGALAFDEGLTLVAERGAAMLEATTARIGTMAAVLGLDDDDVEAACARVDGDVWVANYNAPGQVVIAGDPDAVSRASEIAKELGAKKVMSMAVSGAFHTPFMAPARDRLRSAIGTADLRDADLPVYANVDARAHVGTEWTDLLNAQLCSPVRWRQILHNLGDNGATVFVELGPGNVLTGMAKRTVTGTTTLSVSTPDDLDKLLTALASPSESVAVHEGEHLFATERMVVSPAAGVFTPAAELAPGFELTPGTVLGMVGDHEVRSPFAGILVGVLAVDGERVTTSQPIAWLRTA</sequence>
<evidence type="ECO:0000313" key="12">
    <source>
        <dbReference type="EMBL" id="CAB4797771.1"/>
    </source>
</evidence>
<dbReference type="GO" id="GO:0004314">
    <property type="term" value="F:[acyl-carrier-protein] S-malonyltransferase activity"/>
    <property type="evidence" value="ECO:0007669"/>
    <property type="project" value="UniProtKB-EC"/>
</dbReference>
<evidence type="ECO:0000313" key="13">
    <source>
        <dbReference type="EMBL" id="CAB4960012.1"/>
    </source>
</evidence>
<proteinExistence type="predicted"/>
<evidence type="ECO:0000313" key="14">
    <source>
        <dbReference type="EMBL" id="CAB4990014.1"/>
    </source>
</evidence>
<evidence type="ECO:0000256" key="4">
    <source>
        <dbReference type="ARBA" id="ARBA00048462"/>
    </source>
</evidence>
<gene>
    <name evidence="8" type="ORF">UFOPK1762_00326</name>
    <name evidence="9" type="ORF">UFOPK1906_01797</name>
    <name evidence="10" type="ORF">UFOPK2624_00395</name>
    <name evidence="12" type="ORF">UFOPK2969_01287</name>
    <name evidence="11" type="ORF">UFOPK3010_00220</name>
    <name evidence="6" type="ORF">UFOPK3331_00121</name>
    <name evidence="13" type="ORF">UFOPK3785_01417</name>
    <name evidence="14" type="ORF">UFOPK3927_01244</name>
    <name evidence="7" type="ORF">UFOPK4201_00492</name>
    <name evidence="15" type="ORF">UFOPK4371_02043</name>
</gene>